<feature type="non-terminal residue" evidence="2">
    <location>
        <position position="1"/>
    </location>
</feature>
<dbReference type="EMBL" id="CAJVQB010050602">
    <property type="protein sequence ID" value="CAG8835000.1"/>
    <property type="molecule type" value="Genomic_DNA"/>
</dbReference>
<comment type="caution">
    <text evidence="2">The sequence shown here is derived from an EMBL/GenBank/DDBJ whole genome shotgun (WGS) entry which is preliminary data.</text>
</comment>
<feature type="region of interest" description="Disordered" evidence="1">
    <location>
        <begin position="1"/>
        <end position="82"/>
    </location>
</feature>
<organism evidence="2 3">
    <name type="scientific">Gigaspora margarita</name>
    <dbReference type="NCBI Taxonomy" id="4874"/>
    <lineage>
        <taxon>Eukaryota</taxon>
        <taxon>Fungi</taxon>
        <taxon>Fungi incertae sedis</taxon>
        <taxon>Mucoromycota</taxon>
        <taxon>Glomeromycotina</taxon>
        <taxon>Glomeromycetes</taxon>
        <taxon>Diversisporales</taxon>
        <taxon>Gigasporaceae</taxon>
        <taxon>Gigaspora</taxon>
    </lineage>
</organism>
<feature type="compositionally biased region" description="Low complexity" evidence="1">
    <location>
        <begin position="1"/>
        <end position="30"/>
    </location>
</feature>
<sequence length="82" mass="9484">KIIAPNMTPTTTPTMVPTIIQPTKKSVSQVQKEKKSKKIDTYHFVQAKRVKQESKTKKQNKKAKKARKQNKKKTKQKKGYDT</sequence>
<accession>A0ABN7WL35</accession>
<name>A0ABN7WL35_GIGMA</name>
<evidence type="ECO:0000256" key="1">
    <source>
        <dbReference type="SAM" id="MobiDB-lite"/>
    </source>
</evidence>
<evidence type="ECO:0000313" key="2">
    <source>
        <dbReference type="EMBL" id="CAG8835000.1"/>
    </source>
</evidence>
<feature type="compositionally biased region" description="Basic residues" evidence="1">
    <location>
        <begin position="57"/>
        <end position="82"/>
    </location>
</feature>
<reference evidence="2 3" key="1">
    <citation type="submission" date="2021-06" db="EMBL/GenBank/DDBJ databases">
        <authorList>
            <person name="Kallberg Y."/>
            <person name="Tangrot J."/>
            <person name="Rosling A."/>
        </authorList>
    </citation>
    <scope>NUCLEOTIDE SEQUENCE [LARGE SCALE GENOMIC DNA]</scope>
    <source>
        <strain evidence="2 3">120-4 pot B 10/14</strain>
    </source>
</reference>
<keyword evidence="3" id="KW-1185">Reference proteome</keyword>
<dbReference type="Proteomes" id="UP000789901">
    <property type="component" value="Unassembled WGS sequence"/>
</dbReference>
<gene>
    <name evidence="2" type="ORF">GMARGA_LOCUS32347</name>
</gene>
<protein>
    <submittedName>
        <fullName evidence="2">6592_t:CDS:1</fullName>
    </submittedName>
</protein>
<evidence type="ECO:0000313" key="3">
    <source>
        <dbReference type="Proteomes" id="UP000789901"/>
    </source>
</evidence>
<proteinExistence type="predicted"/>